<gene>
    <name evidence="1" type="ORF">Tci_826534</name>
</gene>
<name>A0A699Q045_TANCI</name>
<dbReference type="AlphaFoldDB" id="A0A699Q045"/>
<accession>A0A699Q045</accession>
<sequence>MLHLSMFAEGSKRSKTDLQASIYMVA</sequence>
<feature type="non-terminal residue" evidence="1">
    <location>
        <position position="26"/>
    </location>
</feature>
<reference evidence="1" key="1">
    <citation type="journal article" date="2019" name="Sci. Rep.">
        <title>Draft genome of Tanacetum cinerariifolium, the natural source of mosquito coil.</title>
        <authorList>
            <person name="Yamashiro T."/>
            <person name="Shiraishi A."/>
            <person name="Satake H."/>
            <person name="Nakayama K."/>
        </authorList>
    </citation>
    <scope>NUCLEOTIDE SEQUENCE</scope>
</reference>
<evidence type="ECO:0000313" key="1">
    <source>
        <dbReference type="EMBL" id="GFC54564.1"/>
    </source>
</evidence>
<comment type="caution">
    <text evidence="1">The sequence shown here is derived from an EMBL/GenBank/DDBJ whole genome shotgun (WGS) entry which is preliminary data.</text>
</comment>
<dbReference type="EMBL" id="BKCJ010961707">
    <property type="protein sequence ID" value="GFC54564.1"/>
    <property type="molecule type" value="Genomic_DNA"/>
</dbReference>
<organism evidence="1">
    <name type="scientific">Tanacetum cinerariifolium</name>
    <name type="common">Dalmatian daisy</name>
    <name type="synonym">Chrysanthemum cinerariifolium</name>
    <dbReference type="NCBI Taxonomy" id="118510"/>
    <lineage>
        <taxon>Eukaryota</taxon>
        <taxon>Viridiplantae</taxon>
        <taxon>Streptophyta</taxon>
        <taxon>Embryophyta</taxon>
        <taxon>Tracheophyta</taxon>
        <taxon>Spermatophyta</taxon>
        <taxon>Magnoliopsida</taxon>
        <taxon>eudicotyledons</taxon>
        <taxon>Gunneridae</taxon>
        <taxon>Pentapetalae</taxon>
        <taxon>asterids</taxon>
        <taxon>campanulids</taxon>
        <taxon>Asterales</taxon>
        <taxon>Asteraceae</taxon>
        <taxon>Asteroideae</taxon>
        <taxon>Anthemideae</taxon>
        <taxon>Anthemidinae</taxon>
        <taxon>Tanacetum</taxon>
    </lineage>
</organism>
<protein>
    <submittedName>
        <fullName evidence="1">Uncharacterized protein</fullName>
    </submittedName>
</protein>
<proteinExistence type="predicted"/>